<gene>
    <name evidence="1" type="ORF">CH362_08000</name>
</gene>
<sequence length="378" mass="42841">MKFNISKIIPFSFLLFFAFFISCLSSVKDPKDEFVYVQNVQGKTEEELELNAKRKILENGLGELIQGRSSLKNGRLEEFVTNSSVEGFVTQYTKIGSTRVSNGFLEIDAKGKVNKKAVENALKERYKEIGRPKFLILVEERILGKRNEIESVSITENEFVKNFPEFDFLDKAKLNSFNKSSKIFDLSDSEQKVLSKASSSEAQVLVLGQAEVTDLGKIMDSEIHSYQSVLRFKIFDVQTGRVIAAENSSGVYPHVNPDTGIQESIRKAVDKIYPKIKEQISVKWKPGNLIRISIEGIRYDEYVSRDIRGIFRSVPGVNSVNEFSDKNSKGLIVLEVEALFSGSILYQKLQEKKGEFGLEFFQKEITPSSLYLIFKKGK</sequence>
<protein>
    <recommendedName>
        <fullName evidence="3">Lipoprotein</fullName>
    </recommendedName>
</protein>
<dbReference type="PROSITE" id="PS51257">
    <property type="entry name" value="PROKAR_LIPOPROTEIN"/>
    <property type="match status" value="1"/>
</dbReference>
<dbReference type="OrthoDB" id="345054at2"/>
<evidence type="ECO:0000313" key="2">
    <source>
        <dbReference type="Proteomes" id="UP000231926"/>
    </source>
</evidence>
<accession>A0A2M9YCI5</accession>
<dbReference type="RefSeq" id="WP_100709845.1">
    <property type="nucleotide sequence ID" value="NZ_NPDR01000003.1"/>
</dbReference>
<evidence type="ECO:0000313" key="1">
    <source>
        <dbReference type="EMBL" id="PJZ49271.1"/>
    </source>
</evidence>
<dbReference type="AlphaFoldDB" id="A0A2M9YCI5"/>
<evidence type="ECO:0008006" key="3">
    <source>
        <dbReference type="Google" id="ProtNLM"/>
    </source>
</evidence>
<reference evidence="1 2" key="1">
    <citation type="submission" date="2017-07" db="EMBL/GenBank/DDBJ databases">
        <title>Leptospira spp. isolated from tropical soils.</title>
        <authorList>
            <person name="Thibeaux R."/>
            <person name="Iraola G."/>
            <person name="Ferres I."/>
            <person name="Bierque E."/>
            <person name="Girault D."/>
            <person name="Soupe-Gilbert M.-E."/>
            <person name="Picardeau M."/>
            <person name="Goarant C."/>
        </authorList>
    </citation>
    <scope>NUCLEOTIDE SEQUENCE [LARGE SCALE GENOMIC DNA]</scope>
    <source>
        <strain evidence="1 2">FH4-C-A2</strain>
    </source>
</reference>
<keyword evidence="2" id="KW-1185">Reference proteome</keyword>
<organism evidence="1 2">
    <name type="scientific">Leptospira saintgironsiae</name>
    <dbReference type="NCBI Taxonomy" id="2023183"/>
    <lineage>
        <taxon>Bacteria</taxon>
        <taxon>Pseudomonadati</taxon>
        <taxon>Spirochaetota</taxon>
        <taxon>Spirochaetia</taxon>
        <taxon>Leptospirales</taxon>
        <taxon>Leptospiraceae</taxon>
        <taxon>Leptospira</taxon>
    </lineage>
</organism>
<dbReference type="Proteomes" id="UP000231926">
    <property type="component" value="Unassembled WGS sequence"/>
</dbReference>
<proteinExistence type="predicted"/>
<dbReference type="EMBL" id="NPDR01000003">
    <property type="protein sequence ID" value="PJZ49271.1"/>
    <property type="molecule type" value="Genomic_DNA"/>
</dbReference>
<comment type="caution">
    <text evidence="1">The sequence shown here is derived from an EMBL/GenBank/DDBJ whole genome shotgun (WGS) entry which is preliminary data.</text>
</comment>
<name>A0A2M9YCI5_9LEPT</name>